<dbReference type="GO" id="GO:0009249">
    <property type="term" value="P:protein lipoylation"/>
    <property type="evidence" value="ECO:0007669"/>
    <property type="project" value="InterPro"/>
</dbReference>
<comment type="pathway">
    <text evidence="1">Protein modification; protein lipoylation via exogenous pathway; protein N(6)-(lipoyl)lysine from lipoate: step 2/2.</text>
</comment>
<evidence type="ECO:0000313" key="3">
    <source>
        <dbReference type="EMBL" id="VGO13739.1"/>
    </source>
</evidence>
<accession>A0A6C2U1Q9</accession>
<evidence type="ECO:0000259" key="2">
    <source>
        <dbReference type="PROSITE" id="PS51733"/>
    </source>
</evidence>
<dbReference type="AlphaFoldDB" id="A0A6C2U1Q9"/>
<organism evidence="3 4">
    <name type="scientific">Pontiella desulfatans</name>
    <dbReference type="NCBI Taxonomy" id="2750659"/>
    <lineage>
        <taxon>Bacteria</taxon>
        <taxon>Pseudomonadati</taxon>
        <taxon>Kiritimatiellota</taxon>
        <taxon>Kiritimatiellia</taxon>
        <taxon>Kiritimatiellales</taxon>
        <taxon>Pontiellaceae</taxon>
        <taxon>Pontiella</taxon>
    </lineage>
</organism>
<keyword evidence="3" id="KW-0436">Ligase</keyword>
<dbReference type="PANTHER" id="PTHR12561">
    <property type="entry name" value="LIPOATE-PROTEIN LIGASE"/>
    <property type="match status" value="1"/>
</dbReference>
<dbReference type="RefSeq" id="WP_136079284.1">
    <property type="nucleotide sequence ID" value="NZ_CAAHFG010000001.1"/>
</dbReference>
<dbReference type="PANTHER" id="PTHR12561:SF3">
    <property type="entry name" value="LIPOYLTRANSFERASE 1, MITOCHONDRIAL"/>
    <property type="match status" value="1"/>
</dbReference>
<dbReference type="UniPathway" id="UPA00537">
    <property type="reaction ID" value="UER00595"/>
</dbReference>
<keyword evidence="4" id="KW-1185">Reference proteome</keyword>
<reference evidence="3 4" key="1">
    <citation type="submission" date="2019-04" db="EMBL/GenBank/DDBJ databases">
        <authorList>
            <person name="Van Vliet M D."/>
        </authorList>
    </citation>
    <scope>NUCLEOTIDE SEQUENCE [LARGE SCALE GENOMIC DNA]</scope>
    <source>
        <strain evidence="3 4">F1</strain>
    </source>
</reference>
<evidence type="ECO:0000256" key="1">
    <source>
        <dbReference type="ARBA" id="ARBA00005085"/>
    </source>
</evidence>
<dbReference type="SUPFAM" id="SSF55681">
    <property type="entry name" value="Class II aaRS and biotin synthetases"/>
    <property type="match status" value="1"/>
</dbReference>
<dbReference type="GO" id="GO:0016874">
    <property type="term" value="F:ligase activity"/>
    <property type="evidence" value="ECO:0007669"/>
    <property type="project" value="UniProtKB-KW"/>
</dbReference>
<dbReference type="Proteomes" id="UP000366872">
    <property type="component" value="Unassembled WGS sequence"/>
</dbReference>
<protein>
    <submittedName>
        <fullName evidence="3">Lipoate-protein ligase A</fullName>
    </submittedName>
</protein>
<dbReference type="InterPro" id="IPR004143">
    <property type="entry name" value="BPL_LPL_catalytic"/>
</dbReference>
<dbReference type="InterPro" id="IPR045864">
    <property type="entry name" value="aa-tRNA-synth_II/BPL/LPL"/>
</dbReference>
<dbReference type="Gene3D" id="3.30.930.10">
    <property type="entry name" value="Bira Bifunctional Protein, Domain 2"/>
    <property type="match status" value="1"/>
</dbReference>
<feature type="domain" description="BPL/LPL catalytic" evidence="2">
    <location>
        <begin position="26"/>
        <end position="204"/>
    </location>
</feature>
<proteinExistence type="predicted"/>
<dbReference type="InterPro" id="IPR004562">
    <property type="entry name" value="LipoylTrfase_LipoateP_Ligase"/>
</dbReference>
<evidence type="ECO:0000313" key="4">
    <source>
        <dbReference type="Proteomes" id="UP000366872"/>
    </source>
</evidence>
<sequence>MLIVESQSLDVYRNLAIEQYLMDTVHDQGPVLFLWRSECAVVMGKNQNPWRECRLDLMEQEGVPLARRISGGGTVYHDTGNLNYCVIVGREEYREERAYEMVFHALETFGVRAERTGKSNLSVDGLKFSGNAFAFRQGRALHHGTLLLNTDMERLGRYLGTMLEGIQTHAIASVPASVANLGLDLPSVADALKKSFGIFYGNGGIPRFLDDEFPQSGIRGLVDLQQSDVWRYGATPRFSLQINGLPMEVVRGMVVAGDAAGMPFKDIAFSLVC</sequence>
<dbReference type="Pfam" id="PF21948">
    <property type="entry name" value="LplA-B_cat"/>
    <property type="match status" value="1"/>
</dbReference>
<dbReference type="CDD" id="cd16443">
    <property type="entry name" value="LplA"/>
    <property type="match status" value="1"/>
</dbReference>
<dbReference type="GO" id="GO:0005737">
    <property type="term" value="C:cytoplasm"/>
    <property type="evidence" value="ECO:0007669"/>
    <property type="project" value="TreeGrafter"/>
</dbReference>
<dbReference type="PROSITE" id="PS51733">
    <property type="entry name" value="BPL_LPL_CATALYTIC"/>
    <property type="match status" value="1"/>
</dbReference>
<dbReference type="GO" id="GO:0017118">
    <property type="term" value="F:lipoyltransferase activity"/>
    <property type="evidence" value="ECO:0007669"/>
    <property type="project" value="TreeGrafter"/>
</dbReference>
<gene>
    <name evidence="3" type="primary">lplA</name>
    <name evidence="3" type="ORF">PDESU_02296</name>
</gene>
<dbReference type="EMBL" id="CAAHFG010000001">
    <property type="protein sequence ID" value="VGO13739.1"/>
    <property type="molecule type" value="Genomic_DNA"/>
</dbReference>
<name>A0A6C2U1Q9_PONDE</name>